<dbReference type="AlphaFoldDB" id="A0AAX6IFY5"/>
<evidence type="ECO:0000256" key="5">
    <source>
        <dbReference type="SAM" id="Coils"/>
    </source>
</evidence>
<feature type="chain" id="PRO_5043971419" evidence="7">
    <location>
        <begin position="27"/>
        <end position="520"/>
    </location>
</feature>
<organism evidence="9 10">
    <name type="scientific">Iris pallida</name>
    <name type="common">Sweet iris</name>
    <dbReference type="NCBI Taxonomy" id="29817"/>
    <lineage>
        <taxon>Eukaryota</taxon>
        <taxon>Viridiplantae</taxon>
        <taxon>Streptophyta</taxon>
        <taxon>Embryophyta</taxon>
        <taxon>Tracheophyta</taxon>
        <taxon>Spermatophyta</taxon>
        <taxon>Magnoliopsida</taxon>
        <taxon>Liliopsida</taxon>
        <taxon>Asparagales</taxon>
        <taxon>Iridaceae</taxon>
        <taxon>Iridoideae</taxon>
        <taxon>Irideae</taxon>
        <taxon>Iris</taxon>
    </lineage>
</organism>
<dbReference type="Pfam" id="PF07738">
    <property type="entry name" value="Sad1_UNC"/>
    <property type="match status" value="1"/>
</dbReference>
<accession>A0AAX6IFY5</accession>
<dbReference type="GO" id="GO:0005737">
    <property type="term" value="C:cytoplasm"/>
    <property type="evidence" value="ECO:0007669"/>
    <property type="project" value="TreeGrafter"/>
</dbReference>
<dbReference type="InterPro" id="IPR012919">
    <property type="entry name" value="SUN_dom"/>
</dbReference>
<dbReference type="PROSITE" id="PS51469">
    <property type="entry name" value="SUN"/>
    <property type="match status" value="1"/>
</dbReference>
<comment type="subcellular location">
    <subcellularLocation>
        <location evidence="1">Membrane</location>
    </subcellularLocation>
</comment>
<dbReference type="Proteomes" id="UP001140949">
    <property type="component" value="Unassembled WGS sequence"/>
</dbReference>
<evidence type="ECO:0000256" key="4">
    <source>
        <dbReference type="ARBA" id="ARBA00023136"/>
    </source>
</evidence>
<evidence type="ECO:0000256" key="6">
    <source>
        <dbReference type="SAM" id="Phobius"/>
    </source>
</evidence>
<evidence type="ECO:0000256" key="1">
    <source>
        <dbReference type="ARBA" id="ARBA00004370"/>
    </source>
</evidence>
<keyword evidence="3 6" id="KW-1133">Transmembrane helix</keyword>
<evidence type="ECO:0000313" key="9">
    <source>
        <dbReference type="EMBL" id="KAJ6851285.1"/>
    </source>
</evidence>
<reference evidence="9" key="2">
    <citation type="submission" date="2023-04" db="EMBL/GenBank/DDBJ databases">
        <authorList>
            <person name="Bruccoleri R.E."/>
            <person name="Oakeley E.J."/>
            <person name="Faust A.-M."/>
            <person name="Dessus-Babus S."/>
            <person name="Altorfer M."/>
            <person name="Burckhardt D."/>
            <person name="Oertli M."/>
            <person name="Naumann U."/>
            <person name="Petersen F."/>
            <person name="Wong J."/>
        </authorList>
    </citation>
    <scope>NUCLEOTIDE SEQUENCE</scope>
    <source>
        <strain evidence="9">GSM-AAB239-AS_SAM_17_03QT</strain>
        <tissue evidence="9">Leaf</tissue>
    </source>
</reference>
<dbReference type="EMBL" id="JANAVB010002393">
    <property type="protein sequence ID" value="KAJ6851285.1"/>
    <property type="molecule type" value="Genomic_DNA"/>
</dbReference>
<dbReference type="PANTHER" id="PTHR12953">
    <property type="entry name" value="MEMBRANE PROTEIN CH1 RELATED"/>
    <property type="match status" value="1"/>
</dbReference>
<dbReference type="GO" id="GO:0016020">
    <property type="term" value="C:membrane"/>
    <property type="evidence" value="ECO:0007669"/>
    <property type="project" value="UniProtKB-SubCell"/>
</dbReference>
<sequence length="520" mass="58828">MTNNGRNCSTLFVLICFLLLSSHAASDSCIGGSNGVNSIWKEVLFESFLSSATDNNFAICKPRGCQDPSTKEDPMVLDNRENHRSRTSSHPTYIGLDEFRSKTLSRKKSNAHDLLDKITHRLEPGGKEYNYASSSKGAKVLAHNKEAKGAGNILERDIDKYLRNPCSVNEKFVIIELSEETLVDSIQIANLEHYSSNFKDFELSGSLIYPTETWIPLGNFTAENVKHAQRFTLLEPKWVRYMRLSLLSHYGSEFYCTLSSIEVYGVDAIEKLLEDFMTVPDENVDDEIVSLETGANSSKNDDTVQTDGLDFPDKGADFDELKKNVSKNSVPPQVKDVRQQSASRMPSDAVLKILMEKVRSLELSLSVLEEYIKDLERRYGGALPDFQKEVSQNLLLLEKIRSDVKELIGSKEVMEREYNEIESWKLNVSAQIDSLLGDGAFLRENVEKILSNQETMEKKELRVLIVSFFSACFALFKIICDWIVNLFGTCEPEKMHQTSRGWLFLFVSSSMATLIALVYR</sequence>
<feature type="domain" description="SUN" evidence="8">
    <location>
        <begin position="110"/>
        <end position="268"/>
    </location>
</feature>
<gene>
    <name evidence="9" type="ORF">M6B38_261535</name>
</gene>
<reference evidence="9" key="1">
    <citation type="journal article" date="2023" name="GigaByte">
        <title>Genome assembly of the bearded iris, Iris pallida Lam.</title>
        <authorList>
            <person name="Bruccoleri R.E."/>
            <person name="Oakeley E.J."/>
            <person name="Faust A.M.E."/>
            <person name="Altorfer M."/>
            <person name="Dessus-Babus S."/>
            <person name="Burckhardt D."/>
            <person name="Oertli M."/>
            <person name="Naumann U."/>
            <person name="Petersen F."/>
            <person name="Wong J."/>
        </authorList>
    </citation>
    <scope>NUCLEOTIDE SEQUENCE</scope>
    <source>
        <strain evidence="9">GSM-AAB239-AS_SAM_17_03QT</strain>
    </source>
</reference>
<dbReference type="InterPro" id="IPR008979">
    <property type="entry name" value="Galactose-bd-like_sf"/>
</dbReference>
<evidence type="ECO:0000256" key="2">
    <source>
        <dbReference type="ARBA" id="ARBA00022692"/>
    </source>
</evidence>
<comment type="caution">
    <text evidence="9">The sequence shown here is derived from an EMBL/GenBank/DDBJ whole genome shotgun (WGS) entry which is preliminary data.</text>
</comment>
<dbReference type="Gene3D" id="2.60.120.260">
    <property type="entry name" value="Galactose-binding domain-like"/>
    <property type="match status" value="1"/>
</dbReference>
<evidence type="ECO:0000259" key="8">
    <source>
        <dbReference type="PROSITE" id="PS51469"/>
    </source>
</evidence>
<feature type="coiled-coil region" evidence="5">
    <location>
        <begin position="358"/>
        <end position="417"/>
    </location>
</feature>
<evidence type="ECO:0000256" key="3">
    <source>
        <dbReference type="ARBA" id="ARBA00022989"/>
    </source>
</evidence>
<evidence type="ECO:0000313" key="10">
    <source>
        <dbReference type="Proteomes" id="UP001140949"/>
    </source>
</evidence>
<feature type="transmembrane region" description="Helical" evidence="6">
    <location>
        <begin position="461"/>
        <end position="480"/>
    </location>
</feature>
<dbReference type="SUPFAM" id="SSF49785">
    <property type="entry name" value="Galactose-binding domain-like"/>
    <property type="match status" value="1"/>
</dbReference>
<proteinExistence type="predicted"/>
<dbReference type="InterPro" id="IPR045120">
    <property type="entry name" value="Suco/Slp1-like"/>
</dbReference>
<keyword evidence="4 6" id="KW-0472">Membrane</keyword>
<feature type="signal peptide" evidence="7">
    <location>
        <begin position="1"/>
        <end position="26"/>
    </location>
</feature>
<keyword evidence="2 6" id="KW-0812">Transmembrane</keyword>
<evidence type="ECO:0000256" key="7">
    <source>
        <dbReference type="SAM" id="SignalP"/>
    </source>
</evidence>
<keyword evidence="10" id="KW-1185">Reference proteome</keyword>
<dbReference type="GO" id="GO:0034975">
    <property type="term" value="P:protein folding in endoplasmic reticulum"/>
    <property type="evidence" value="ECO:0007669"/>
    <property type="project" value="TreeGrafter"/>
</dbReference>
<dbReference type="PANTHER" id="PTHR12953:SF3">
    <property type="entry name" value="SUN DOMAIN-CONTAINING PROTEIN 5"/>
    <property type="match status" value="1"/>
</dbReference>
<keyword evidence="7" id="KW-0732">Signal</keyword>
<name>A0AAX6IFY5_IRIPA</name>
<feature type="transmembrane region" description="Helical" evidence="6">
    <location>
        <begin position="501"/>
        <end position="519"/>
    </location>
</feature>
<keyword evidence="5" id="KW-0175">Coiled coil</keyword>
<protein>
    <submittedName>
        <fullName evidence="9">SUN domain-containing protein 2-like</fullName>
    </submittedName>
</protein>